<dbReference type="Proteomes" id="UP000295164">
    <property type="component" value="Unassembled WGS sequence"/>
</dbReference>
<protein>
    <recommendedName>
        <fullName evidence="3">DUF4421 domain-containing protein</fullName>
    </recommendedName>
</protein>
<gene>
    <name evidence="1" type="ORF">E0486_10050</name>
</gene>
<sequence>MSVFLLLCAARLAAQQPAVPKPAVDSIAYYDALFDDMAEFLDSITAPRTFLLADVGLSSTYFNYLEAGAIDLEPRRQITWTPSIGYYHKNGLGLVLNSTFVSDGASLKAYQHVATASYDYLKQDAFATGLSYARFFTKKELSFYTTPLQNEVGAYVTYKKWWLRPALYASYGWGSRSAYDERETYIQRIRLRDTGVIRVQTNEVINDFSLSLSLRRDFYFLNLLLPRSSLRLTPQLVFSAGTQKFGFNQNASTFGIVRGTDLNELLSTEYQTLDDQLRFQPLSATALLRAEWSWKRFFLQPQYVLNYYFPSSSRNLAGYLRVNFGYLYEF</sequence>
<reference evidence="1 2" key="1">
    <citation type="submission" date="2019-03" db="EMBL/GenBank/DDBJ databases">
        <authorList>
            <person name="Kim M.K.M."/>
        </authorList>
    </citation>
    <scope>NUCLEOTIDE SEQUENCE [LARGE SCALE GENOMIC DNA]</scope>
    <source>
        <strain evidence="1 2">17J68-15</strain>
    </source>
</reference>
<accession>A0A4R4E0Y5</accession>
<dbReference type="AlphaFoldDB" id="A0A4R4E0Y5"/>
<evidence type="ECO:0000313" key="2">
    <source>
        <dbReference type="Proteomes" id="UP000295164"/>
    </source>
</evidence>
<evidence type="ECO:0000313" key="1">
    <source>
        <dbReference type="EMBL" id="TCZ71413.1"/>
    </source>
</evidence>
<organism evidence="1 2">
    <name type="scientific">Flaviaesturariibacter aridisoli</name>
    <dbReference type="NCBI Taxonomy" id="2545761"/>
    <lineage>
        <taxon>Bacteria</taxon>
        <taxon>Pseudomonadati</taxon>
        <taxon>Bacteroidota</taxon>
        <taxon>Chitinophagia</taxon>
        <taxon>Chitinophagales</taxon>
        <taxon>Chitinophagaceae</taxon>
        <taxon>Flaviaestuariibacter</taxon>
    </lineage>
</organism>
<dbReference type="EMBL" id="SKFH01000013">
    <property type="protein sequence ID" value="TCZ71413.1"/>
    <property type="molecule type" value="Genomic_DNA"/>
</dbReference>
<name>A0A4R4E0Y5_9BACT</name>
<comment type="caution">
    <text evidence="1">The sequence shown here is derived from an EMBL/GenBank/DDBJ whole genome shotgun (WGS) entry which is preliminary data.</text>
</comment>
<keyword evidence="2" id="KW-1185">Reference proteome</keyword>
<evidence type="ECO:0008006" key="3">
    <source>
        <dbReference type="Google" id="ProtNLM"/>
    </source>
</evidence>
<proteinExistence type="predicted"/>